<dbReference type="Pfam" id="PF13450">
    <property type="entry name" value="NAD_binding_8"/>
    <property type="match status" value="1"/>
</dbReference>
<name>A0ABW1ZWU2_9GAMM</name>
<evidence type="ECO:0000256" key="5">
    <source>
        <dbReference type="ARBA" id="ARBA00022723"/>
    </source>
</evidence>
<keyword evidence="11 12" id="KW-0830">Ubiquinone</keyword>
<keyword evidence="6 12" id="KW-0274">FAD</keyword>
<dbReference type="InterPro" id="IPR017896">
    <property type="entry name" value="4Fe4S_Fe-S-bd"/>
</dbReference>
<dbReference type="GO" id="GO:0004174">
    <property type="term" value="F:electron-transferring-flavoprotein dehydrogenase activity"/>
    <property type="evidence" value="ECO:0007669"/>
    <property type="project" value="UniProtKB-EC"/>
</dbReference>
<dbReference type="RefSeq" id="WP_379908211.1">
    <property type="nucleotide sequence ID" value="NZ_JBHSWE010000001.1"/>
</dbReference>
<keyword evidence="10 12" id="KW-0411">Iron-sulfur</keyword>
<evidence type="ECO:0000256" key="3">
    <source>
        <dbReference type="ARBA" id="ARBA00022448"/>
    </source>
</evidence>
<dbReference type="SUPFAM" id="SSF54373">
    <property type="entry name" value="FAD-linked reductases, C-terminal domain"/>
    <property type="match status" value="1"/>
</dbReference>
<evidence type="ECO:0000256" key="1">
    <source>
        <dbReference type="ARBA" id="ARBA00001974"/>
    </source>
</evidence>
<evidence type="ECO:0000256" key="6">
    <source>
        <dbReference type="ARBA" id="ARBA00022827"/>
    </source>
</evidence>
<evidence type="ECO:0000256" key="9">
    <source>
        <dbReference type="ARBA" id="ARBA00023004"/>
    </source>
</evidence>
<evidence type="ECO:0000256" key="7">
    <source>
        <dbReference type="ARBA" id="ARBA00022982"/>
    </source>
</evidence>
<gene>
    <name evidence="14" type="ORF">ACFQDL_05865</name>
</gene>
<dbReference type="InterPro" id="IPR049398">
    <property type="entry name" value="ETF-QO/FixC_UQ-bd"/>
</dbReference>
<dbReference type="PRINTS" id="PR00420">
    <property type="entry name" value="RNGMNOXGNASE"/>
</dbReference>
<evidence type="ECO:0000313" key="14">
    <source>
        <dbReference type="EMBL" id="MFC6669665.1"/>
    </source>
</evidence>
<accession>A0ABW1ZWU2</accession>
<evidence type="ECO:0000259" key="13">
    <source>
        <dbReference type="PROSITE" id="PS51379"/>
    </source>
</evidence>
<sequence length="560" mass="61357">MSEAVRESMEFDVVIVGAGPAGLSAACRLMQQAQEAEQELTVCVVEKGSEVGAHILSGAVIEPRALNELFPDWAEQGAPLKTAVTEDRIYLLKDAENARRIPNALAPKTMHNDGNYVASLGNLCRWLAERAEALGVEIFPGFAAAEVLYHENGPLKGSVKGIATGDMGVTASGEQGPNYMPGMELHAKYTLFTEGCRGHLGKQLIEQFALDRDKDPQHYGIGIKELWDIDPAKHQPGLVLHGAGWPLSGEEQGDTNGGFFLYHAEDNQVVVGLIIDLNYSNPWLSPFDEFQRMKHHPLFRQYLEGGKRVSYGARAITKGGFNSLPKMTMPGALLLGCDAGTLNFSKIKGTHTAMKSGMLAAEAVFEALASGDEGGQDLTAFSEKFKASWLYDDLFRSRNFGPAMHRFGTLLGGAFNFIDQNIFGGRIPVTLHDTRKDYAQLKPASECKQIQYPKPDGKLSFDKLSSVFLSNTNHEEDQPCHLQLKDASIPLEKNLPTWAEPAQRYCPAGVYEVVEDEQGKRFQINAQNCVHCKTCDIKDPSQNINWVVPEGGGGPNYPNM</sequence>
<comment type="caution">
    <text evidence="14">The sequence shown here is derived from an EMBL/GenBank/DDBJ whole genome shotgun (WGS) entry which is preliminary data.</text>
</comment>
<evidence type="ECO:0000256" key="2">
    <source>
        <dbReference type="ARBA" id="ARBA00002819"/>
    </source>
</evidence>
<evidence type="ECO:0000256" key="12">
    <source>
        <dbReference type="RuleBase" id="RU366068"/>
    </source>
</evidence>
<comment type="cofactor">
    <cofactor evidence="12">
        <name>[4Fe-4S] cluster</name>
        <dbReference type="ChEBI" id="CHEBI:49883"/>
    </cofactor>
    <text evidence="12">Binds 1 [4Fe-4S] cluster.</text>
</comment>
<dbReference type="InterPro" id="IPR040156">
    <property type="entry name" value="ETF-QO"/>
</dbReference>
<reference evidence="15" key="1">
    <citation type="journal article" date="2019" name="Int. J. Syst. Evol. Microbiol.">
        <title>The Global Catalogue of Microorganisms (GCM) 10K type strain sequencing project: providing services to taxonomists for standard genome sequencing and annotation.</title>
        <authorList>
            <consortium name="The Broad Institute Genomics Platform"/>
            <consortium name="The Broad Institute Genome Sequencing Center for Infectious Disease"/>
            <person name="Wu L."/>
            <person name="Ma J."/>
        </authorList>
    </citation>
    <scope>NUCLEOTIDE SEQUENCE [LARGE SCALE GENOMIC DNA]</scope>
    <source>
        <strain evidence="15">NBRC 111756</strain>
    </source>
</reference>
<feature type="domain" description="4Fe-4S ferredoxin-type" evidence="13">
    <location>
        <begin position="520"/>
        <end position="549"/>
    </location>
</feature>
<keyword evidence="5 12" id="KW-0479">Metal-binding</keyword>
<dbReference type="SUPFAM" id="SSF54862">
    <property type="entry name" value="4Fe-4S ferredoxins"/>
    <property type="match status" value="1"/>
</dbReference>
<comment type="function">
    <text evidence="2 12">Accepts electrons from ETF and reduces ubiquinone.</text>
</comment>
<keyword evidence="9 12" id="KW-0408">Iron</keyword>
<protein>
    <recommendedName>
        <fullName evidence="12">Electron transfer flavoprotein-ubiquinone oxidoreductase</fullName>
        <shortName evidence="12">ETF-QO</shortName>
        <ecNumber evidence="12">1.5.5.1</ecNumber>
    </recommendedName>
</protein>
<organism evidence="14 15">
    <name type="scientific">Marinobacterium aestuariivivens</name>
    <dbReference type="NCBI Taxonomy" id="1698799"/>
    <lineage>
        <taxon>Bacteria</taxon>
        <taxon>Pseudomonadati</taxon>
        <taxon>Pseudomonadota</taxon>
        <taxon>Gammaproteobacteria</taxon>
        <taxon>Oceanospirillales</taxon>
        <taxon>Oceanospirillaceae</taxon>
        <taxon>Marinobacterium</taxon>
    </lineage>
</organism>
<evidence type="ECO:0000256" key="8">
    <source>
        <dbReference type="ARBA" id="ARBA00023002"/>
    </source>
</evidence>
<dbReference type="Pfam" id="PF05187">
    <property type="entry name" value="Fer4_ETF_QO"/>
    <property type="match status" value="1"/>
</dbReference>
<dbReference type="Gene3D" id="3.30.9.90">
    <property type="match status" value="1"/>
</dbReference>
<dbReference type="InterPro" id="IPR007859">
    <property type="entry name" value="ETF-QO/FixX_C"/>
</dbReference>
<dbReference type="Gene3D" id="3.50.50.60">
    <property type="entry name" value="FAD/NAD(P)-binding domain"/>
    <property type="match status" value="1"/>
</dbReference>
<dbReference type="EMBL" id="JBHSWE010000001">
    <property type="protein sequence ID" value="MFC6669665.1"/>
    <property type="molecule type" value="Genomic_DNA"/>
</dbReference>
<dbReference type="PROSITE" id="PS51379">
    <property type="entry name" value="4FE4S_FER_2"/>
    <property type="match status" value="1"/>
</dbReference>
<keyword evidence="4 12" id="KW-0285">Flavoprotein</keyword>
<keyword evidence="7 12" id="KW-0249">Electron transport</keyword>
<dbReference type="PANTHER" id="PTHR10617:SF107">
    <property type="entry name" value="ELECTRON TRANSFER FLAVOPROTEIN-UBIQUINONE OXIDOREDUCTASE, MITOCHONDRIAL"/>
    <property type="match status" value="1"/>
</dbReference>
<comment type="catalytic activity">
    <reaction evidence="12">
        <text>a ubiquinone + reduced [electron-transfer flavoprotein] = a ubiquinol + oxidized [electron-transfer flavoprotein] + H(+)</text>
        <dbReference type="Rhea" id="RHEA:24052"/>
        <dbReference type="Rhea" id="RHEA-COMP:9565"/>
        <dbReference type="Rhea" id="RHEA-COMP:9566"/>
        <dbReference type="Rhea" id="RHEA-COMP:10685"/>
        <dbReference type="Rhea" id="RHEA-COMP:10686"/>
        <dbReference type="ChEBI" id="CHEBI:15378"/>
        <dbReference type="ChEBI" id="CHEBI:16389"/>
        <dbReference type="ChEBI" id="CHEBI:17976"/>
        <dbReference type="ChEBI" id="CHEBI:57692"/>
        <dbReference type="ChEBI" id="CHEBI:58307"/>
        <dbReference type="EC" id="1.5.5.1"/>
    </reaction>
</comment>
<dbReference type="PROSITE" id="PS51257">
    <property type="entry name" value="PROKAR_LIPOPROTEIN"/>
    <property type="match status" value="1"/>
</dbReference>
<evidence type="ECO:0000256" key="11">
    <source>
        <dbReference type="ARBA" id="ARBA00023075"/>
    </source>
</evidence>
<evidence type="ECO:0000313" key="15">
    <source>
        <dbReference type="Proteomes" id="UP001596422"/>
    </source>
</evidence>
<evidence type="ECO:0000256" key="10">
    <source>
        <dbReference type="ARBA" id="ARBA00023014"/>
    </source>
</evidence>
<dbReference type="PANTHER" id="PTHR10617">
    <property type="entry name" value="ELECTRON TRANSFER FLAVOPROTEIN-UBIQUINONE OXIDOREDUCTASE"/>
    <property type="match status" value="1"/>
</dbReference>
<keyword evidence="8 12" id="KW-0560">Oxidoreductase</keyword>
<keyword evidence="15" id="KW-1185">Reference proteome</keyword>
<keyword evidence="3 12" id="KW-0813">Transport</keyword>
<dbReference type="Proteomes" id="UP001596422">
    <property type="component" value="Unassembled WGS sequence"/>
</dbReference>
<dbReference type="InterPro" id="IPR036188">
    <property type="entry name" value="FAD/NAD-bd_sf"/>
</dbReference>
<dbReference type="Pfam" id="PF21162">
    <property type="entry name" value="ETFQO_UQ-bd"/>
    <property type="match status" value="1"/>
</dbReference>
<dbReference type="Gene3D" id="3.30.70.20">
    <property type="match status" value="1"/>
</dbReference>
<dbReference type="EC" id="1.5.5.1" evidence="12"/>
<comment type="cofactor">
    <cofactor evidence="1 12">
        <name>FAD</name>
        <dbReference type="ChEBI" id="CHEBI:57692"/>
    </cofactor>
</comment>
<proteinExistence type="predicted"/>
<evidence type="ECO:0000256" key="4">
    <source>
        <dbReference type="ARBA" id="ARBA00022630"/>
    </source>
</evidence>
<dbReference type="SUPFAM" id="SSF51905">
    <property type="entry name" value="FAD/NAD(P)-binding domain"/>
    <property type="match status" value="1"/>
</dbReference>